<reference evidence="2 3" key="1">
    <citation type="submission" date="2020-02" db="EMBL/GenBank/DDBJ databases">
        <authorList>
            <person name="Ma Q."/>
            <person name="Huang Y."/>
            <person name="Song X."/>
            <person name="Pei D."/>
        </authorList>
    </citation>
    <scope>NUCLEOTIDE SEQUENCE [LARGE SCALE GENOMIC DNA]</scope>
    <source>
        <strain evidence="2">Sxm20200214</strain>
        <tissue evidence="2">Leaf</tissue>
    </source>
</reference>
<evidence type="ECO:0000256" key="1">
    <source>
        <dbReference type="SAM" id="Phobius"/>
    </source>
</evidence>
<dbReference type="EMBL" id="JAAMPC010000011">
    <property type="protein sequence ID" value="KAG2283032.1"/>
    <property type="molecule type" value="Genomic_DNA"/>
</dbReference>
<comment type="caution">
    <text evidence="2">The sequence shown here is derived from an EMBL/GenBank/DDBJ whole genome shotgun (WGS) entry which is preliminary data.</text>
</comment>
<keyword evidence="1" id="KW-1133">Transmembrane helix</keyword>
<feature type="transmembrane region" description="Helical" evidence="1">
    <location>
        <begin position="20"/>
        <end position="39"/>
    </location>
</feature>
<name>A0A8X7R892_BRACI</name>
<sequence>MTILEENNEKKAKWRRKTTMILSAADLPAMPLIITRYTVFSLTSLYLSGTVYKRIVISILLELDPMCERHRTRYSHMRKIVNEGLSCICRLVCSLFGCWDIPYVYLLSAQQSANREIGVQVIKNVQRYWESCFNIIRQNGLRFRTSAYGIVLRLRLF</sequence>
<evidence type="ECO:0000313" key="3">
    <source>
        <dbReference type="Proteomes" id="UP000886595"/>
    </source>
</evidence>
<keyword evidence="1" id="KW-0812">Transmembrane</keyword>
<evidence type="ECO:0000313" key="2">
    <source>
        <dbReference type="EMBL" id="KAG2283032.1"/>
    </source>
</evidence>
<keyword evidence="3" id="KW-1185">Reference proteome</keyword>
<dbReference type="AlphaFoldDB" id="A0A8X7R892"/>
<keyword evidence="1" id="KW-0472">Membrane</keyword>
<organism evidence="2 3">
    <name type="scientific">Brassica carinata</name>
    <name type="common">Ethiopian mustard</name>
    <name type="synonym">Abyssinian cabbage</name>
    <dbReference type="NCBI Taxonomy" id="52824"/>
    <lineage>
        <taxon>Eukaryota</taxon>
        <taxon>Viridiplantae</taxon>
        <taxon>Streptophyta</taxon>
        <taxon>Embryophyta</taxon>
        <taxon>Tracheophyta</taxon>
        <taxon>Spermatophyta</taxon>
        <taxon>Magnoliopsida</taxon>
        <taxon>eudicotyledons</taxon>
        <taxon>Gunneridae</taxon>
        <taxon>Pentapetalae</taxon>
        <taxon>rosids</taxon>
        <taxon>malvids</taxon>
        <taxon>Brassicales</taxon>
        <taxon>Brassicaceae</taxon>
        <taxon>Brassiceae</taxon>
        <taxon>Brassica</taxon>
    </lineage>
</organism>
<protein>
    <submittedName>
        <fullName evidence="2">Uncharacterized protein</fullName>
    </submittedName>
</protein>
<dbReference type="Proteomes" id="UP000886595">
    <property type="component" value="Unassembled WGS sequence"/>
</dbReference>
<gene>
    <name evidence="2" type="ORF">Bca52824_054252</name>
</gene>
<proteinExistence type="predicted"/>
<accession>A0A8X7R892</accession>